<reference evidence="1" key="1">
    <citation type="submission" date="2022-07" db="EMBL/GenBank/DDBJ databases">
        <title>Complete genome sequence of carbapenem-resistant Citrobacter spp. in Japan.</title>
        <authorList>
            <person name="Maehana S."/>
            <person name="Suzuki M."/>
            <person name="Kitasato H."/>
        </authorList>
    </citation>
    <scope>NUCLEOTIDE SEQUENCE</scope>
    <source>
        <strain evidence="1">KAM621</strain>
    </source>
</reference>
<gene>
    <name evidence="1" type="ORF">KAM621c_00410</name>
</gene>
<dbReference type="AlphaFoldDB" id="A0AAD1KZH4"/>
<evidence type="ECO:0000313" key="2">
    <source>
        <dbReference type="Proteomes" id="UP001058317"/>
    </source>
</evidence>
<proteinExistence type="predicted"/>
<sequence>MAGKHKRLFDKALPKRKQTQSADIRGLLTQIHPALERVLGPRLDHPAVLDLLQ</sequence>
<protein>
    <submittedName>
        <fullName evidence="1">Uncharacterized protein</fullName>
    </submittedName>
</protein>
<evidence type="ECO:0000313" key="1">
    <source>
        <dbReference type="EMBL" id="BDN94936.1"/>
    </source>
</evidence>
<organism evidence="1 2">
    <name type="scientific">Citrobacter braakii</name>
    <dbReference type="NCBI Taxonomy" id="57706"/>
    <lineage>
        <taxon>Bacteria</taxon>
        <taxon>Pseudomonadati</taxon>
        <taxon>Pseudomonadota</taxon>
        <taxon>Gammaproteobacteria</taxon>
        <taxon>Enterobacterales</taxon>
        <taxon>Enterobacteriaceae</taxon>
        <taxon>Citrobacter</taxon>
        <taxon>Citrobacter freundii complex</taxon>
    </lineage>
</organism>
<dbReference type="Proteomes" id="UP001058317">
    <property type="component" value="Chromosome"/>
</dbReference>
<name>A0AAD1KZH4_CITBR</name>
<accession>A0AAD1KZH4</accession>
<dbReference type="EMBL" id="AP026382">
    <property type="protein sequence ID" value="BDN94936.1"/>
    <property type="molecule type" value="Genomic_DNA"/>
</dbReference>